<feature type="compositionally biased region" description="Basic and acidic residues" evidence="1">
    <location>
        <begin position="466"/>
        <end position="477"/>
    </location>
</feature>
<feature type="region of interest" description="Disordered" evidence="1">
    <location>
        <begin position="451"/>
        <end position="477"/>
    </location>
</feature>
<evidence type="ECO:0000313" key="3">
    <source>
        <dbReference type="Proteomes" id="UP001500051"/>
    </source>
</evidence>
<feature type="region of interest" description="Disordered" evidence="1">
    <location>
        <begin position="1"/>
        <end position="23"/>
    </location>
</feature>
<gene>
    <name evidence="2" type="ORF">GCM10022204_19250</name>
</gene>
<dbReference type="Proteomes" id="UP001500051">
    <property type="component" value="Unassembled WGS sequence"/>
</dbReference>
<accession>A0ABP7DBV5</accession>
<sequence>MAQQQNKQNRPKQPQDPYAQKAKELASAVQRLRGWVGSDPSRTPELADALVALTEHRLLGHAYTVAAPEAQEAVKLAAQQLTANGPIGPYTSVADASRYVTAVVHLGVIQAAAGLPEAAAETIRSFADLREQLGSLPLAEALAPATVVWALACTARGALAGGDVALANAYADAARQRVAESGLRSDPDSAYVVVDADRLVSDVRWAAGLTEAALTHLHVARETYDSVVDGRLAQPGRLSPALLQRLSEPLFVLYRDLADRLLAVGEVDLGLVTRRQLIDLLAGIAPKDETARVQLAGSLADLVRDLRAVDRTEEAEVVAEELSARPAPERKAAAELSPGLARGTSAVRWEPLDPDAAYAGATAGASTRSTADEEAALQQHAADRLAAERREAHRLEQERLDEARREAARRETERAEEERRATERAQAEQAAAARRELERIEAARVEAERLAAEEEAERLERRRRREERMEEHRLEAERLEAERIAAERAALEQREAERRAADPAEIERLELERLQAELAELERAEAAERAEAERAAALLAEQQRAEGADRERAEAELADAEQAEQGRVEAEWLEGERRARAEAEQAEAERTRAAQEDADRIDREREEAAARAETEWLEGERLARERAETDATRETVRPDETDDLEPEVAEPVVVQPAEAQTIQPAAVADQPVEPAPQDPSRVEPAPPTPEPVAVEPLPVEPVHEAEPVPEPVPAEPVEDDLASAYRRWQEAKGRGDRKEARALNEQVVELLRPRAEQDLAEYGPRLLYALEELSGARLRGGDLWGSRAPAKEAKTLAKTLGRR</sequence>
<proteinExistence type="predicted"/>
<feature type="compositionally biased region" description="Basic and acidic residues" evidence="1">
    <location>
        <begin position="543"/>
        <end position="555"/>
    </location>
</feature>
<dbReference type="EMBL" id="BAAAYX010000004">
    <property type="protein sequence ID" value="GAA3702352.1"/>
    <property type="molecule type" value="Genomic_DNA"/>
</dbReference>
<dbReference type="RefSeq" id="WP_344812109.1">
    <property type="nucleotide sequence ID" value="NZ_BAAAYX010000004.1"/>
</dbReference>
<feature type="compositionally biased region" description="Low complexity" evidence="1">
    <location>
        <begin position="649"/>
        <end position="660"/>
    </location>
</feature>
<organism evidence="2 3">
    <name type="scientific">Microlunatus aurantiacus</name>
    <dbReference type="NCBI Taxonomy" id="446786"/>
    <lineage>
        <taxon>Bacteria</taxon>
        <taxon>Bacillati</taxon>
        <taxon>Actinomycetota</taxon>
        <taxon>Actinomycetes</taxon>
        <taxon>Propionibacteriales</taxon>
        <taxon>Propionibacteriaceae</taxon>
        <taxon>Microlunatus</taxon>
    </lineage>
</organism>
<comment type="caution">
    <text evidence="2">The sequence shown here is derived from an EMBL/GenBank/DDBJ whole genome shotgun (WGS) entry which is preliminary data.</text>
</comment>
<reference evidence="3" key="1">
    <citation type="journal article" date="2019" name="Int. J. Syst. Evol. Microbiol.">
        <title>The Global Catalogue of Microorganisms (GCM) 10K type strain sequencing project: providing services to taxonomists for standard genome sequencing and annotation.</title>
        <authorList>
            <consortium name="The Broad Institute Genomics Platform"/>
            <consortium name="The Broad Institute Genome Sequencing Center for Infectious Disease"/>
            <person name="Wu L."/>
            <person name="Ma J."/>
        </authorList>
    </citation>
    <scope>NUCLEOTIDE SEQUENCE [LARGE SCALE GENOMIC DNA]</scope>
    <source>
        <strain evidence="3">JCM 16548</strain>
    </source>
</reference>
<feature type="compositionally biased region" description="Basic and acidic residues" evidence="1">
    <location>
        <begin position="393"/>
        <end position="426"/>
    </location>
</feature>
<protein>
    <recommendedName>
        <fullName evidence="4">TolA protein</fullName>
    </recommendedName>
</protein>
<evidence type="ECO:0000313" key="2">
    <source>
        <dbReference type="EMBL" id="GAA3702352.1"/>
    </source>
</evidence>
<evidence type="ECO:0008006" key="4">
    <source>
        <dbReference type="Google" id="ProtNLM"/>
    </source>
</evidence>
<name>A0ABP7DBV5_9ACTN</name>
<evidence type="ECO:0000256" key="1">
    <source>
        <dbReference type="SAM" id="MobiDB-lite"/>
    </source>
</evidence>
<feature type="compositionally biased region" description="Low complexity" evidence="1">
    <location>
        <begin position="1"/>
        <end position="12"/>
    </location>
</feature>
<feature type="region of interest" description="Disordered" evidence="1">
    <location>
        <begin position="393"/>
        <end position="430"/>
    </location>
</feature>
<feature type="compositionally biased region" description="Basic and acidic residues" evidence="1">
    <location>
        <begin position="564"/>
        <end position="639"/>
    </location>
</feature>
<keyword evidence="3" id="KW-1185">Reference proteome</keyword>
<feature type="region of interest" description="Disordered" evidence="1">
    <location>
        <begin position="538"/>
        <end position="717"/>
    </location>
</feature>